<dbReference type="EMBL" id="PDOB01000033">
    <property type="protein sequence ID" value="PIL38560.1"/>
    <property type="molecule type" value="Genomic_DNA"/>
</dbReference>
<protein>
    <submittedName>
        <fullName evidence="1">Type VI secretion system baseplate subunit TssG</fullName>
    </submittedName>
</protein>
<name>A0A2G8SXP5_9BURK</name>
<dbReference type="PANTHER" id="PTHR35564:SF4">
    <property type="entry name" value="CYTOPLASMIC PROTEIN"/>
    <property type="match status" value="1"/>
</dbReference>
<dbReference type="PANTHER" id="PTHR35564">
    <property type="match status" value="1"/>
</dbReference>
<accession>A0A2G8SXP5</accession>
<dbReference type="RefSeq" id="WP_099917190.1">
    <property type="nucleotide sequence ID" value="NZ_BMHS01000023.1"/>
</dbReference>
<organism evidence="1 2">
    <name type="scientific">Massilia psychrophila</name>
    <dbReference type="NCBI Taxonomy" id="1603353"/>
    <lineage>
        <taxon>Bacteria</taxon>
        <taxon>Pseudomonadati</taxon>
        <taxon>Pseudomonadota</taxon>
        <taxon>Betaproteobacteria</taxon>
        <taxon>Burkholderiales</taxon>
        <taxon>Oxalobacteraceae</taxon>
        <taxon>Telluria group</taxon>
        <taxon>Massilia</taxon>
    </lineage>
</organism>
<evidence type="ECO:0000313" key="1">
    <source>
        <dbReference type="EMBL" id="PIL38560.1"/>
    </source>
</evidence>
<dbReference type="NCBIfam" id="TIGR03347">
    <property type="entry name" value="VI_chp_1"/>
    <property type="match status" value="1"/>
</dbReference>
<gene>
    <name evidence="1" type="ORF">CR103_17255</name>
</gene>
<evidence type="ECO:0000313" key="2">
    <source>
        <dbReference type="Proteomes" id="UP000228593"/>
    </source>
</evidence>
<dbReference type="AlphaFoldDB" id="A0A2G8SXP5"/>
<reference evidence="1 2" key="1">
    <citation type="submission" date="2017-10" db="EMBL/GenBank/DDBJ databases">
        <title>Massilia psychrophilum sp. nov., a novel purple-pigmented bacterium isolated from Tianshan glacier, Xinjiang Municipality, China.</title>
        <authorList>
            <person name="Wang H."/>
        </authorList>
    </citation>
    <scope>NUCLEOTIDE SEQUENCE [LARGE SCALE GENOMIC DNA]</scope>
    <source>
        <strain evidence="1 2">JCM 30813</strain>
    </source>
</reference>
<dbReference type="Pfam" id="PF06996">
    <property type="entry name" value="T6SS_TssG"/>
    <property type="match status" value="1"/>
</dbReference>
<dbReference type="Proteomes" id="UP000228593">
    <property type="component" value="Unassembled WGS sequence"/>
</dbReference>
<dbReference type="InterPro" id="IPR010732">
    <property type="entry name" value="T6SS_TssG-like"/>
</dbReference>
<proteinExistence type="predicted"/>
<sequence length="369" mass="40761">MQATKRQREPGVVGHLTEEPYRFQFFQAVRVLVQWLAKNGVPHDKAFSDVLRFRNSLSLSFPASELESLVTQVGASPGQIASLPVALKHGKARIHLTPAFIGLLGVNGALPFHYSELIAELERREKNTGARAFLDIFSNRMVGLFYQAWGKYRVEHTFDTQGKDSLLPRLMALAGIRTDAFSSGPGKREIGGMTEDVAGYYAALLRTRPVSASTIGRVLEDYFRLPIEAEQFVGSWDYIPQSKRSKLGTANPKLGYGAALGVRLWRQDLRVRLRIGPLDKASLTRFLPRGDAAAALAKMLALMGAPDLQYEVCLILSKPCIEPLVLSTARPDKMRRLGWDSFLVSGPGNVSRANVCYILHLDHGQAGNT</sequence>
<keyword evidence="2" id="KW-1185">Reference proteome</keyword>
<dbReference type="OrthoDB" id="1523296at2"/>
<comment type="caution">
    <text evidence="1">The sequence shown here is derived from an EMBL/GenBank/DDBJ whole genome shotgun (WGS) entry which is preliminary data.</text>
</comment>